<gene>
    <name evidence="4" type="ORF">PPAR1163_LOCUS14428</name>
</gene>
<evidence type="ECO:0000313" key="4">
    <source>
        <dbReference type="EMBL" id="CAD9256057.1"/>
    </source>
</evidence>
<dbReference type="PANTHER" id="PTHR11783">
    <property type="entry name" value="SULFOTRANSFERASE SULT"/>
    <property type="match status" value="1"/>
</dbReference>
<evidence type="ECO:0000259" key="3">
    <source>
        <dbReference type="Pfam" id="PF00685"/>
    </source>
</evidence>
<evidence type="ECO:0000256" key="2">
    <source>
        <dbReference type="ARBA" id="ARBA00022679"/>
    </source>
</evidence>
<dbReference type="EMBL" id="HBGJ01022405">
    <property type="protein sequence ID" value="CAD9256057.1"/>
    <property type="molecule type" value="Transcribed_RNA"/>
</dbReference>
<comment type="similarity">
    <text evidence="1">Belongs to the sulfotransferase 1 family.</text>
</comment>
<proteinExistence type="inferred from homology"/>
<sequence length="338" mass="38524">MPDRSTLVLVALGALIAVLLPLASYLDERSKAPRAEDVLLVSYPRSGSFWLRFLLAQAARGDSLNIDFHNLEDIFPDLEYGPNRAVYVGAEEMSTDYKEVRRERPRVRLPEIYKSHMVHRPGAEPPCDVSVGPGLHETACECPNCPEKWRRVIYLVRDGRDALCSYYNFQRNLGAENTADGFSDFLRAESLYPGVSWAEHVRSYLDLPTPGVASGASEEGPEVLWVRYEDLHADPAKELRRVLNFLGVRATDVVIREAVRKSEFSSMREQEEDGGLRLFDRHYSDRQEEFRVVRKGKIGSWEDCFGKNGAFEEAREAFNAENLDVMQKLGYVESARWR</sequence>
<feature type="domain" description="Sulfotransferase" evidence="3">
    <location>
        <begin position="151"/>
        <end position="307"/>
    </location>
</feature>
<reference evidence="4" key="1">
    <citation type="submission" date="2021-01" db="EMBL/GenBank/DDBJ databases">
        <authorList>
            <person name="Corre E."/>
            <person name="Pelletier E."/>
            <person name="Niang G."/>
            <person name="Scheremetjew M."/>
            <person name="Finn R."/>
            <person name="Kale V."/>
            <person name="Holt S."/>
            <person name="Cochrane G."/>
            <person name="Meng A."/>
            <person name="Brown T."/>
            <person name="Cohen L."/>
        </authorList>
    </citation>
    <scope>NUCLEOTIDE SEQUENCE</scope>
    <source>
        <strain evidence="4">CCMP2877</strain>
    </source>
</reference>
<protein>
    <recommendedName>
        <fullName evidence="3">Sulfotransferase domain-containing protein</fullName>
    </recommendedName>
</protein>
<keyword evidence="2" id="KW-0808">Transferase</keyword>
<dbReference type="Pfam" id="PF00685">
    <property type="entry name" value="Sulfotransfer_1"/>
    <property type="match status" value="1"/>
</dbReference>
<dbReference type="InterPro" id="IPR000863">
    <property type="entry name" value="Sulfotransferase_dom"/>
</dbReference>
<evidence type="ECO:0000256" key="1">
    <source>
        <dbReference type="ARBA" id="ARBA00005771"/>
    </source>
</evidence>
<dbReference type="GO" id="GO:0008146">
    <property type="term" value="F:sulfotransferase activity"/>
    <property type="evidence" value="ECO:0007669"/>
    <property type="project" value="InterPro"/>
</dbReference>
<dbReference type="InterPro" id="IPR027417">
    <property type="entry name" value="P-loop_NTPase"/>
</dbReference>
<dbReference type="AlphaFoldDB" id="A0A7S1U3P1"/>
<organism evidence="4">
    <name type="scientific">Phaeomonas parva</name>
    <dbReference type="NCBI Taxonomy" id="124430"/>
    <lineage>
        <taxon>Eukaryota</taxon>
        <taxon>Sar</taxon>
        <taxon>Stramenopiles</taxon>
        <taxon>Ochrophyta</taxon>
        <taxon>Pinguiophyceae</taxon>
        <taxon>Pinguiochrysidales</taxon>
        <taxon>Pinguiochrysidaceae</taxon>
        <taxon>Phaeomonas</taxon>
    </lineage>
</organism>
<accession>A0A7S1U3P1</accession>
<name>A0A7S1U3P1_9STRA</name>
<dbReference type="Gene3D" id="3.40.50.300">
    <property type="entry name" value="P-loop containing nucleotide triphosphate hydrolases"/>
    <property type="match status" value="1"/>
</dbReference>
<dbReference type="SUPFAM" id="SSF52540">
    <property type="entry name" value="P-loop containing nucleoside triphosphate hydrolases"/>
    <property type="match status" value="1"/>
</dbReference>